<keyword evidence="2" id="KW-1185">Reference proteome</keyword>
<dbReference type="Proteomes" id="UP001345963">
    <property type="component" value="Unassembled WGS sequence"/>
</dbReference>
<evidence type="ECO:0000313" key="1">
    <source>
        <dbReference type="EMBL" id="MED6254110.1"/>
    </source>
</evidence>
<gene>
    <name evidence="1" type="ORF">ATANTOWER_016265</name>
</gene>
<reference evidence="1 2" key="1">
    <citation type="submission" date="2021-07" db="EMBL/GenBank/DDBJ databases">
        <authorList>
            <person name="Palmer J.M."/>
        </authorList>
    </citation>
    <scope>NUCLEOTIDE SEQUENCE [LARGE SCALE GENOMIC DNA]</scope>
    <source>
        <strain evidence="1 2">AT_MEX2019</strain>
        <tissue evidence="1">Muscle</tissue>
    </source>
</reference>
<proteinExistence type="predicted"/>
<organism evidence="1 2">
    <name type="scientific">Ataeniobius toweri</name>
    <dbReference type="NCBI Taxonomy" id="208326"/>
    <lineage>
        <taxon>Eukaryota</taxon>
        <taxon>Metazoa</taxon>
        <taxon>Chordata</taxon>
        <taxon>Craniata</taxon>
        <taxon>Vertebrata</taxon>
        <taxon>Euteleostomi</taxon>
        <taxon>Actinopterygii</taxon>
        <taxon>Neopterygii</taxon>
        <taxon>Teleostei</taxon>
        <taxon>Neoteleostei</taxon>
        <taxon>Acanthomorphata</taxon>
        <taxon>Ovalentaria</taxon>
        <taxon>Atherinomorphae</taxon>
        <taxon>Cyprinodontiformes</taxon>
        <taxon>Goodeidae</taxon>
        <taxon>Ataeniobius</taxon>
    </lineage>
</organism>
<accession>A0ABU7BX28</accession>
<evidence type="ECO:0000313" key="2">
    <source>
        <dbReference type="Proteomes" id="UP001345963"/>
    </source>
</evidence>
<sequence length="100" mass="11528">MILMFCHSLSAAKESIRILYMSSGESLQLQDCVPSEEFSYSMVIWKSGGCLPTSHTTLHMYLWADTGQFKRYEQLCPIHQKLGCINARCAVTRLRRVFYI</sequence>
<protein>
    <recommendedName>
        <fullName evidence="3">Secreted protein</fullName>
    </recommendedName>
</protein>
<comment type="caution">
    <text evidence="1">The sequence shown here is derived from an EMBL/GenBank/DDBJ whole genome shotgun (WGS) entry which is preliminary data.</text>
</comment>
<dbReference type="EMBL" id="JAHUTI010069179">
    <property type="protein sequence ID" value="MED6254110.1"/>
    <property type="molecule type" value="Genomic_DNA"/>
</dbReference>
<name>A0ABU7BX28_9TELE</name>
<evidence type="ECO:0008006" key="3">
    <source>
        <dbReference type="Google" id="ProtNLM"/>
    </source>
</evidence>